<dbReference type="InterPro" id="IPR015806">
    <property type="entry name" value="Pyrv_Knase_insert_dom_sf"/>
</dbReference>
<dbReference type="NCBIfam" id="TIGR01064">
    <property type="entry name" value="pyruv_kin"/>
    <property type="match status" value="1"/>
</dbReference>
<dbReference type="Gene3D" id="3.20.20.60">
    <property type="entry name" value="Phosphoenolpyruvate-binding domains"/>
    <property type="match status" value="1"/>
</dbReference>
<evidence type="ECO:0000256" key="1">
    <source>
        <dbReference type="ARBA" id="ARBA00001946"/>
    </source>
</evidence>
<protein>
    <recommendedName>
        <fullName evidence="5 15">Pyruvate kinase</fullName>
        <ecNumber evidence="5 15">2.7.1.40</ecNumber>
    </recommendedName>
</protein>
<evidence type="ECO:0000259" key="17">
    <source>
        <dbReference type="Pfam" id="PF02887"/>
    </source>
</evidence>
<organism evidence="18 19">
    <name type="scientific">Turnera subulata</name>
    <dbReference type="NCBI Taxonomy" id="218843"/>
    <lineage>
        <taxon>Eukaryota</taxon>
        <taxon>Viridiplantae</taxon>
        <taxon>Streptophyta</taxon>
        <taxon>Embryophyta</taxon>
        <taxon>Tracheophyta</taxon>
        <taxon>Spermatophyta</taxon>
        <taxon>Magnoliopsida</taxon>
        <taxon>eudicotyledons</taxon>
        <taxon>Gunneridae</taxon>
        <taxon>Pentapetalae</taxon>
        <taxon>rosids</taxon>
        <taxon>fabids</taxon>
        <taxon>Malpighiales</taxon>
        <taxon>Passifloraceae</taxon>
        <taxon>Turnera</taxon>
    </lineage>
</organism>
<keyword evidence="19" id="KW-1185">Reference proteome</keyword>
<dbReference type="InterPro" id="IPR018209">
    <property type="entry name" value="Pyrv_Knase_AS"/>
</dbReference>
<proteinExistence type="inferred from homology"/>
<dbReference type="PRINTS" id="PR01050">
    <property type="entry name" value="PYRUVTKNASE"/>
</dbReference>
<evidence type="ECO:0000256" key="5">
    <source>
        <dbReference type="ARBA" id="ARBA00012142"/>
    </source>
</evidence>
<evidence type="ECO:0000256" key="9">
    <source>
        <dbReference type="ARBA" id="ARBA00022777"/>
    </source>
</evidence>
<dbReference type="PROSITE" id="PS00110">
    <property type="entry name" value="PYRUVATE_KINASE"/>
    <property type="match status" value="1"/>
</dbReference>
<dbReference type="Pfam" id="PF00224">
    <property type="entry name" value="PK"/>
    <property type="match status" value="1"/>
</dbReference>
<dbReference type="InterPro" id="IPR011037">
    <property type="entry name" value="Pyrv_Knase-like_insert_dom_sf"/>
</dbReference>
<keyword evidence="11 15" id="KW-0460">Magnesium</keyword>
<dbReference type="EC" id="2.7.1.40" evidence="5 15"/>
<dbReference type="FunFam" id="3.20.20.60:FF:000025">
    <property type="entry name" value="Pyruvate kinase"/>
    <property type="match status" value="1"/>
</dbReference>
<dbReference type="SUPFAM" id="SSF52935">
    <property type="entry name" value="PK C-terminal domain-like"/>
    <property type="match status" value="1"/>
</dbReference>
<evidence type="ECO:0000256" key="13">
    <source>
        <dbReference type="ARBA" id="ARBA00023317"/>
    </source>
</evidence>
<dbReference type="InterPro" id="IPR001697">
    <property type="entry name" value="Pyr_Knase"/>
</dbReference>
<keyword evidence="8" id="KW-0547">Nucleotide-binding</keyword>
<dbReference type="EMBL" id="JAKUCV010004211">
    <property type="protein sequence ID" value="KAJ4836164.1"/>
    <property type="molecule type" value="Genomic_DNA"/>
</dbReference>
<comment type="caution">
    <text evidence="18">The sequence shown here is derived from an EMBL/GenBank/DDBJ whole genome shotgun (WGS) entry which is preliminary data.</text>
</comment>
<dbReference type="Pfam" id="PF02887">
    <property type="entry name" value="PK_C"/>
    <property type="match status" value="1"/>
</dbReference>
<dbReference type="Proteomes" id="UP001141552">
    <property type="component" value="Unassembled WGS sequence"/>
</dbReference>
<evidence type="ECO:0000256" key="4">
    <source>
        <dbReference type="ARBA" id="ARBA00008663"/>
    </source>
</evidence>
<gene>
    <name evidence="18" type="ORF">Tsubulata_037421</name>
</gene>
<evidence type="ECO:0000313" key="19">
    <source>
        <dbReference type="Proteomes" id="UP001141552"/>
    </source>
</evidence>
<evidence type="ECO:0000256" key="10">
    <source>
        <dbReference type="ARBA" id="ARBA00022840"/>
    </source>
</evidence>
<keyword evidence="10" id="KW-0067">ATP-binding</keyword>
<dbReference type="InterPro" id="IPR015795">
    <property type="entry name" value="Pyrv_Knase_C"/>
</dbReference>
<evidence type="ECO:0000256" key="6">
    <source>
        <dbReference type="ARBA" id="ARBA00022679"/>
    </source>
</evidence>
<evidence type="ECO:0000256" key="12">
    <source>
        <dbReference type="ARBA" id="ARBA00023152"/>
    </source>
</evidence>
<dbReference type="GO" id="GO:0030955">
    <property type="term" value="F:potassium ion binding"/>
    <property type="evidence" value="ECO:0007669"/>
    <property type="project" value="InterPro"/>
</dbReference>
<evidence type="ECO:0000256" key="7">
    <source>
        <dbReference type="ARBA" id="ARBA00022723"/>
    </source>
</evidence>
<reference evidence="18" key="1">
    <citation type="submission" date="2022-02" db="EMBL/GenBank/DDBJ databases">
        <authorList>
            <person name="Henning P.M."/>
            <person name="McCubbin A.G."/>
            <person name="Shore J.S."/>
        </authorList>
    </citation>
    <scope>NUCLEOTIDE SEQUENCE</scope>
    <source>
        <strain evidence="18">F60SS</strain>
        <tissue evidence="18">Leaves</tissue>
    </source>
</reference>
<evidence type="ECO:0000256" key="8">
    <source>
        <dbReference type="ARBA" id="ARBA00022741"/>
    </source>
</evidence>
<reference evidence="18" key="2">
    <citation type="journal article" date="2023" name="Plants (Basel)">
        <title>Annotation of the Turnera subulata (Passifloraceae) Draft Genome Reveals the S-Locus Evolved after the Divergence of Turneroideae from Passifloroideae in a Stepwise Manner.</title>
        <authorList>
            <person name="Henning P.M."/>
            <person name="Roalson E.H."/>
            <person name="Mir W."/>
            <person name="McCubbin A.G."/>
            <person name="Shore J.S."/>
        </authorList>
    </citation>
    <scope>NUCLEOTIDE SEQUENCE</scope>
    <source>
        <strain evidence="18">F60SS</strain>
    </source>
</reference>
<dbReference type="GO" id="GO:0009570">
    <property type="term" value="C:chloroplast stroma"/>
    <property type="evidence" value="ECO:0007669"/>
    <property type="project" value="UniProtKB-ARBA"/>
</dbReference>
<dbReference type="InterPro" id="IPR015813">
    <property type="entry name" value="Pyrv/PenolPyrv_kinase-like_dom"/>
</dbReference>
<comment type="similarity">
    <text evidence="4 15">Belongs to the pyruvate kinase family.</text>
</comment>
<dbReference type="GO" id="GO:0004743">
    <property type="term" value="F:pyruvate kinase activity"/>
    <property type="evidence" value="ECO:0007669"/>
    <property type="project" value="UniProtKB-EC"/>
</dbReference>
<dbReference type="InterPro" id="IPR015793">
    <property type="entry name" value="Pyrv_Knase_brl"/>
</dbReference>
<dbReference type="OrthoDB" id="108365at2759"/>
<name>A0A9Q0FR12_9ROSI</name>
<evidence type="ECO:0000256" key="2">
    <source>
        <dbReference type="ARBA" id="ARBA00001958"/>
    </source>
</evidence>
<feature type="domain" description="Pyruvate kinase C-terminal" evidence="17">
    <location>
        <begin position="460"/>
        <end position="558"/>
    </location>
</feature>
<comment type="cofactor">
    <cofactor evidence="2">
        <name>K(+)</name>
        <dbReference type="ChEBI" id="CHEBI:29103"/>
    </cofactor>
</comment>
<keyword evidence="7" id="KW-0479">Metal-binding</keyword>
<keyword evidence="12 15" id="KW-0324">Glycolysis</keyword>
<comment type="pathway">
    <text evidence="3 15">Carbohydrate degradation; glycolysis; pyruvate from D-glyceraldehyde 3-phosphate: step 5/5.</text>
</comment>
<dbReference type="GO" id="GO:0005524">
    <property type="term" value="F:ATP binding"/>
    <property type="evidence" value="ECO:0007669"/>
    <property type="project" value="UniProtKB-KW"/>
</dbReference>
<dbReference type="GO" id="GO:0000287">
    <property type="term" value="F:magnesium ion binding"/>
    <property type="evidence" value="ECO:0007669"/>
    <property type="project" value="InterPro"/>
</dbReference>
<evidence type="ECO:0000313" key="18">
    <source>
        <dbReference type="EMBL" id="KAJ4836164.1"/>
    </source>
</evidence>
<comment type="catalytic activity">
    <reaction evidence="14 15">
        <text>pyruvate + ATP = phosphoenolpyruvate + ADP + H(+)</text>
        <dbReference type="Rhea" id="RHEA:18157"/>
        <dbReference type="ChEBI" id="CHEBI:15361"/>
        <dbReference type="ChEBI" id="CHEBI:15378"/>
        <dbReference type="ChEBI" id="CHEBI:30616"/>
        <dbReference type="ChEBI" id="CHEBI:58702"/>
        <dbReference type="ChEBI" id="CHEBI:456216"/>
        <dbReference type="EC" id="2.7.1.40"/>
    </reaction>
</comment>
<sequence>MAAPTDFVMRCHPGIVGKNPSLGLKNQVLGVVPLIGTAGGVPCNGRKLESRAKSRVEAVAEVGVKGLKSYEVKVETGMDAVAEKELREKGFMGMRKTKLVCTIGPACCSLEDLEKLAMGGMNVARLNMCHNTREWHRDVIRRIKWLNLDKGFCVSVMIDTEGSQIHVVDHGAPFSLKAEEGSVWVFTAQKFEGSRPFTVRANYEGFSEGIMVGDELVIDGGMASFEVVEKMGSDLRCKCTDPGLLLPRAKLSFWRDGQLSYHGLPTLSAKDWEDIDFGVSEGVDFIAMSFVNDADSVKNLKNYLSTKSSKSIKVLAKIETSESLHKLKEIVEASDGVMVARGDLGVEVPLEQIPTVQEEVTHICRELNKPVIIASQLLESMIEYPTPTRAEVADVTEAVRQYADAMMLSGESAIGLHGQKALSVLQMVSSRMESWSRVENRQSFLQQGQLGVSLHDRISEEICNSAVKMANKLGVDAIFVYTKHGEMASLLSRNRPNPPIFAFTNDNCTRMALTLQWGVIPLLVELSDDMEANIARTIDLIKMQGMAKIGDCVLIVSDLTPTGATPAAFQSLMVKTIS</sequence>
<dbReference type="AlphaFoldDB" id="A0A9Q0FR12"/>
<evidence type="ECO:0000256" key="11">
    <source>
        <dbReference type="ARBA" id="ARBA00022842"/>
    </source>
</evidence>
<dbReference type="GO" id="GO:0016301">
    <property type="term" value="F:kinase activity"/>
    <property type="evidence" value="ECO:0007669"/>
    <property type="project" value="UniProtKB-KW"/>
</dbReference>
<comment type="cofactor">
    <cofactor evidence="1">
        <name>Mg(2+)</name>
        <dbReference type="ChEBI" id="CHEBI:18420"/>
    </cofactor>
</comment>
<feature type="domain" description="Pyruvate kinase barrel" evidence="16">
    <location>
        <begin position="94"/>
        <end position="420"/>
    </location>
</feature>
<keyword evidence="13" id="KW-0670">Pyruvate</keyword>
<evidence type="ECO:0000256" key="14">
    <source>
        <dbReference type="ARBA" id="ARBA00048152"/>
    </source>
</evidence>
<keyword evidence="6 15" id="KW-0808">Transferase</keyword>
<keyword evidence="9 15" id="KW-0418">Kinase</keyword>
<evidence type="ECO:0000256" key="3">
    <source>
        <dbReference type="ARBA" id="ARBA00004997"/>
    </source>
</evidence>
<dbReference type="Gene3D" id="3.40.1380.20">
    <property type="entry name" value="Pyruvate kinase, C-terminal domain"/>
    <property type="match status" value="1"/>
</dbReference>
<dbReference type="SUPFAM" id="SSF50800">
    <property type="entry name" value="PK beta-barrel domain-like"/>
    <property type="match status" value="1"/>
</dbReference>
<dbReference type="SUPFAM" id="SSF51621">
    <property type="entry name" value="Phosphoenolpyruvate/pyruvate domain"/>
    <property type="match status" value="1"/>
</dbReference>
<dbReference type="Gene3D" id="2.40.33.10">
    <property type="entry name" value="PK beta-barrel domain-like"/>
    <property type="match status" value="1"/>
</dbReference>
<dbReference type="InterPro" id="IPR036918">
    <property type="entry name" value="Pyrv_Knase_C_sf"/>
</dbReference>
<evidence type="ECO:0000256" key="15">
    <source>
        <dbReference type="RuleBase" id="RU000504"/>
    </source>
</evidence>
<dbReference type="InterPro" id="IPR040442">
    <property type="entry name" value="Pyrv_kinase-like_dom_sf"/>
</dbReference>
<evidence type="ECO:0000259" key="16">
    <source>
        <dbReference type="Pfam" id="PF00224"/>
    </source>
</evidence>
<accession>A0A9Q0FR12</accession>
<dbReference type="PANTHER" id="PTHR11817">
    <property type="entry name" value="PYRUVATE KINASE"/>
    <property type="match status" value="1"/>
</dbReference>